<evidence type="ECO:0000256" key="1">
    <source>
        <dbReference type="ARBA" id="ARBA00022691"/>
    </source>
</evidence>
<reference evidence="5 6" key="1">
    <citation type="submission" date="2011-10" db="EMBL/GenBank/DDBJ databases">
        <title>Whole genome sequence of Selenomonas ruminantium subsp. lactilytica TAM6421.</title>
        <authorList>
            <person name="Oguchi A."/>
            <person name="Ankai A."/>
            <person name="Kaneko J."/>
            <person name="Yamada-Narita S."/>
            <person name="Fukui S."/>
            <person name="Takahashi M."/>
            <person name="Onodera T."/>
            <person name="Kojima S."/>
            <person name="Fushimi T."/>
            <person name="Abe N."/>
            <person name="Kamio Y."/>
            <person name="Yamazaki S."/>
            <person name="Fujita N."/>
        </authorList>
    </citation>
    <scope>NUCLEOTIDE SEQUENCE [LARGE SCALE GENOMIC DNA]</scope>
    <source>
        <strain evidence="6">NBRC 103574 / TAM6421</strain>
    </source>
</reference>
<dbReference type="AlphaFoldDB" id="I0GTI5"/>
<dbReference type="RefSeq" id="WP_014425494.1">
    <property type="nucleotide sequence ID" value="NC_017068.1"/>
</dbReference>
<dbReference type="PATRIC" id="fig|927704.6.peg.2447"/>
<dbReference type="Proteomes" id="UP000007887">
    <property type="component" value="Chromosome"/>
</dbReference>
<organism evidence="5 6">
    <name type="scientific">Selenomonas ruminantium subsp. lactilytica (strain NBRC 103574 / TAM6421)</name>
    <dbReference type="NCBI Taxonomy" id="927704"/>
    <lineage>
        <taxon>Bacteria</taxon>
        <taxon>Bacillati</taxon>
        <taxon>Bacillota</taxon>
        <taxon>Negativicutes</taxon>
        <taxon>Selenomonadales</taxon>
        <taxon>Selenomonadaceae</taxon>
        <taxon>Selenomonas</taxon>
    </lineage>
</organism>
<evidence type="ECO:0000313" key="6">
    <source>
        <dbReference type="Proteomes" id="UP000007887"/>
    </source>
</evidence>
<dbReference type="GO" id="GO:0046872">
    <property type="term" value="F:metal ion binding"/>
    <property type="evidence" value="ECO:0007669"/>
    <property type="project" value="UniProtKB-KW"/>
</dbReference>
<dbReference type="GO" id="GO:0051536">
    <property type="term" value="F:iron-sulfur cluster binding"/>
    <property type="evidence" value="ECO:0007669"/>
    <property type="project" value="UniProtKB-KW"/>
</dbReference>
<keyword evidence="3" id="KW-0408">Iron</keyword>
<dbReference type="OrthoDB" id="9810775at2"/>
<evidence type="ECO:0000256" key="3">
    <source>
        <dbReference type="ARBA" id="ARBA00023004"/>
    </source>
</evidence>
<name>I0GTI5_SELRL</name>
<dbReference type="SFLD" id="SFLDS00029">
    <property type="entry name" value="Radical_SAM"/>
    <property type="match status" value="1"/>
</dbReference>
<dbReference type="SUPFAM" id="SSF102114">
    <property type="entry name" value="Radical SAM enzymes"/>
    <property type="match status" value="1"/>
</dbReference>
<dbReference type="InterPro" id="IPR058240">
    <property type="entry name" value="rSAM_sf"/>
</dbReference>
<keyword evidence="2" id="KW-0479">Metal-binding</keyword>
<proteinExistence type="predicted"/>
<keyword evidence="4" id="KW-0411">Iron-sulfur</keyword>
<evidence type="ECO:0000313" key="5">
    <source>
        <dbReference type="EMBL" id="BAL84072.1"/>
    </source>
</evidence>
<keyword evidence="1" id="KW-0949">S-adenosyl-L-methionine</keyword>
<sequence length="427" mass="49030">MRSPADMFIIQIDVTNACAHECSNCTRMCGHHVKPFFMDFDTFKKAVDSLADFPNTVGMIGGEPTLHPEFERMADYLKEARLKEDVKTAREPIVNMQGYITRYFSGDYAGVNTGLWSSLTSSYYKHFETINQSFSRQLLNDHNNECMHQALLMSRNELGIPDEEWIKKRDACWVQNTWSATVTPKGAFFCEVAGALDMLFDGPGGWAIEPGWWRRKPKDFGEQLSWCEICGGCLDVPKRLSSEEHDDVTPKLFERLKKIGSPKALKGHCVVHDPQNYAKFKNPTFTGINDYMDAGGNVRTTASNRNLYPRSVHICHLNNWRENLSAANPSDWIALSEDEHREEILWLLSNCILNPGCVYYKPDKYVLFNVQSRSVRGRIRWAQTLPANVMDAYPEDKRIEITEYLHDRLGDYLKKLPACQYFHIEVV</sequence>
<dbReference type="Gene3D" id="3.20.20.70">
    <property type="entry name" value="Aldolase class I"/>
    <property type="match status" value="1"/>
</dbReference>
<evidence type="ECO:0000256" key="2">
    <source>
        <dbReference type="ARBA" id="ARBA00022723"/>
    </source>
</evidence>
<protein>
    <recommendedName>
        <fullName evidence="7">Radical SAM superfamily enzyme, MoaA/NifB/PqqE/SkfB family</fullName>
    </recommendedName>
</protein>
<dbReference type="eggNOG" id="COG0535">
    <property type="taxonomic scope" value="Bacteria"/>
</dbReference>
<evidence type="ECO:0000256" key="4">
    <source>
        <dbReference type="ARBA" id="ARBA00023014"/>
    </source>
</evidence>
<dbReference type="InterPro" id="IPR007197">
    <property type="entry name" value="rSAM"/>
</dbReference>
<gene>
    <name evidence="5" type="ordered locus">SELR_23640</name>
</gene>
<dbReference type="InterPro" id="IPR013785">
    <property type="entry name" value="Aldolase_TIM"/>
</dbReference>
<evidence type="ECO:0008006" key="7">
    <source>
        <dbReference type="Google" id="ProtNLM"/>
    </source>
</evidence>
<dbReference type="HOGENOM" id="CLU_592697_0_0_9"/>
<dbReference type="GO" id="GO:0003824">
    <property type="term" value="F:catalytic activity"/>
    <property type="evidence" value="ECO:0007669"/>
    <property type="project" value="InterPro"/>
</dbReference>
<dbReference type="KEGG" id="sri:SELR_23640"/>
<accession>I0GTI5</accession>
<dbReference type="EMBL" id="AP012292">
    <property type="protein sequence ID" value="BAL84072.1"/>
    <property type="molecule type" value="Genomic_DNA"/>
</dbReference>